<organism evidence="1 2">
    <name type="scientific">Nepenthes gracilis</name>
    <name type="common">Slender pitcher plant</name>
    <dbReference type="NCBI Taxonomy" id="150966"/>
    <lineage>
        <taxon>Eukaryota</taxon>
        <taxon>Viridiplantae</taxon>
        <taxon>Streptophyta</taxon>
        <taxon>Embryophyta</taxon>
        <taxon>Tracheophyta</taxon>
        <taxon>Spermatophyta</taxon>
        <taxon>Magnoliopsida</taxon>
        <taxon>eudicotyledons</taxon>
        <taxon>Gunneridae</taxon>
        <taxon>Pentapetalae</taxon>
        <taxon>Caryophyllales</taxon>
        <taxon>Nepenthaceae</taxon>
        <taxon>Nepenthes</taxon>
    </lineage>
</organism>
<gene>
    <name evidence="1" type="ORF">Nepgr_030271</name>
</gene>
<keyword evidence="2" id="KW-1185">Reference proteome</keyword>
<name>A0AAD3TEA5_NEPGR</name>
<dbReference type="EMBL" id="BSYO01000034">
    <property type="protein sequence ID" value="GMH28428.1"/>
    <property type="molecule type" value="Genomic_DNA"/>
</dbReference>
<proteinExistence type="predicted"/>
<evidence type="ECO:0000313" key="2">
    <source>
        <dbReference type="Proteomes" id="UP001279734"/>
    </source>
</evidence>
<sequence>MQEAPQGTDILIENVQWQKPKCGARTGERKNEQMQRVTLMQQLEEGSSCGHSLSSIPVLDAASLFCVIRVLVVEEHGMKTWGDVKFQWV</sequence>
<reference evidence="1" key="1">
    <citation type="submission" date="2023-05" db="EMBL/GenBank/DDBJ databases">
        <title>Nepenthes gracilis genome sequencing.</title>
        <authorList>
            <person name="Fukushima K."/>
        </authorList>
    </citation>
    <scope>NUCLEOTIDE SEQUENCE</scope>
    <source>
        <strain evidence="1">SING2019-196</strain>
    </source>
</reference>
<evidence type="ECO:0000313" key="1">
    <source>
        <dbReference type="EMBL" id="GMH28428.1"/>
    </source>
</evidence>
<dbReference type="AlphaFoldDB" id="A0AAD3TEA5"/>
<comment type="caution">
    <text evidence="1">The sequence shown here is derived from an EMBL/GenBank/DDBJ whole genome shotgun (WGS) entry which is preliminary data.</text>
</comment>
<accession>A0AAD3TEA5</accession>
<dbReference type="Proteomes" id="UP001279734">
    <property type="component" value="Unassembled WGS sequence"/>
</dbReference>
<protein>
    <submittedName>
        <fullName evidence="1">Uncharacterized protein</fullName>
    </submittedName>
</protein>